<name>A0A9D1DU78_9FIRM</name>
<sequence>MTHKKLQKLLYFSYGIYLVQNNSDSNNLNNFLFKNNGVNLLSIESVEKFNFNQEVMNPLNKTIEIYGKYSADELENISHSQLP</sequence>
<proteinExistence type="predicted"/>
<comment type="caution">
    <text evidence="1">The sequence shown here is derived from an EMBL/GenBank/DDBJ whole genome shotgun (WGS) entry which is preliminary data.</text>
</comment>
<organism evidence="1 2">
    <name type="scientific">Candidatus Onthousia excrementipullorum</name>
    <dbReference type="NCBI Taxonomy" id="2840884"/>
    <lineage>
        <taxon>Bacteria</taxon>
        <taxon>Bacillati</taxon>
        <taxon>Bacillota</taxon>
        <taxon>Bacilli</taxon>
        <taxon>Candidatus Onthousia</taxon>
    </lineage>
</organism>
<reference evidence="1" key="1">
    <citation type="submission" date="2020-10" db="EMBL/GenBank/DDBJ databases">
        <authorList>
            <person name="Gilroy R."/>
        </authorList>
    </citation>
    <scope>NUCLEOTIDE SEQUENCE</scope>
    <source>
        <strain evidence="1">CHK184-20233</strain>
    </source>
</reference>
<reference evidence="1" key="2">
    <citation type="journal article" date="2021" name="PeerJ">
        <title>Extensive microbial diversity within the chicken gut microbiome revealed by metagenomics and culture.</title>
        <authorList>
            <person name="Gilroy R."/>
            <person name="Ravi A."/>
            <person name="Getino M."/>
            <person name="Pursley I."/>
            <person name="Horton D.L."/>
            <person name="Alikhan N.F."/>
            <person name="Baker D."/>
            <person name="Gharbi K."/>
            <person name="Hall N."/>
            <person name="Watson M."/>
            <person name="Adriaenssens E.M."/>
            <person name="Foster-Nyarko E."/>
            <person name="Jarju S."/>
            <person name="Secka A."/>
            <person name="Antonio M."/>
            <person name="Oren A."/>
            <person name="Chaudhuri R.R."/>
            <person name="La Ragione R."/>
            <person name="Hildebrand F."/>
            <person name="Pallen M.J."/>
        </authorList>
    </citation>
    <scope>NUCLEOTIDE SEQUENCE</scope>
    <source>
        <strain evidence="1">CHK184-20233</strain>
    </source>
</reference>
<evidence type="ECO:0000313" key="2">
    <source>
        <dbReference type="Proteomes" id="UP000824232"/>
    </source>
</evidence>
<dbReference type="Proteomes" id="UP000824232">
    <property type="component" value="Unassembled WGS sequence"/>
</dbReference>
<protein>
    <submittedName>
        <fullName evidence="1">Uncharacterized protein</fullName>
    </submittedName>
</protein>
<dbReference type="EMBL" id="DVHC01000035">
    <property type="protein sequence ID" value="HIR59090.1"/>
    <property type="molecule type" value="Genomic_DNA"/>
</dbReference>
<evidence type="ECO:0000313" key="1">
    <source>
        <dbReference type="EMBL" id="HIR59090.1"/>
    </source>
</evidence>
<dbReference type="AlphaFoldDB" id="A0A9D1DU78"/>
<accession>A0A9D1DU78</accession>
<gene>
    <name evidence="1" type="ORF">IAB38_03475</name>
</gene>